<evidence type="ECO:0000256" key="4">
    <source>
        <dbReference type="ARBA" id="ARBA00022729"/>
    </source>
</evidence>
<keyword evidence="10" id="KW-1185">Reference proteome</keyword>
<evidence type="ECO:0000313" key="9">
    <source>
        <dbReference type="Ensembl" id="ENSXCOP00000017085.1"/>
    </source>
</evidence>
<dbReference type="GO" id="GO:0005581">
    <property type="term" value="C:collagen trimer"/>
    <property type="evidence" value="ECO:0007669"/>
    <property type="project" value="UniProtKB-KW"/>
</dbReference>
<dbReference type="PANTHER" id="PTHR24020">
    <property type="entry name" value="COLLAGEN ALPHA"/>
    <property type="match status" value="1"/>
</dbReference>
<dbReference type="GO" id="GO:0005615">
    <property type="term" value="C:extracellular space"/>
    <property type="evidence" value="ECO:0007669"/>
    <property type="project" value="TreeGrafter"/>
</dbReference>
<protein>
    <recommendedName>
        <fullName evidence="8">VWFA domain-containing protein</fullName>
    </recommendedName>
</protein>
<organism evidence="9 10">
    <name type="scientific">Xiphophorus couchianus</name>
    <name type="common">Monterrey platyfish</name>
    <dbReference type="NCBI Taxonomy" id="32473"/>
    <lineage>
        <taxon>Eukaryota</taxon>
        <taxon>Metazoa</taxon>
        <taxon>Chordata</taxon>
        <taxon>Craniata</taxon>
        <taxon>Vertebrata</taxon>
        <taxon>Euteleostomi</taxon>
        <taxon>Actinopterygii</taxon>
        <taxon>Neopterygii</taxon>
        <taxon>Teleostei</taxon>
        <taxon>Neoteleostei</taxon>
        <taxon>Acanthomorphata</taxon>
        <taxon>Ovalentaria</taxon>
        <taxon>Atherinomorphae</taxon>
        <taxon>Cyprinodontiformes</taxon>
        <taxon>Poeciliidae</taxon>
        <taxon>Poeciliinae</taxon>
        <taxon>Xiphophorus</taxon>
    </lineage>
</organism>
<reference evidence="9" key="1">
    <citation type="submission" date="2025-08" db="UniProtKB">
        <authorList>
            <consortium name="Ensembl"/>
        </authorList>
    </citation>
    <scope>IDENTIFICATION</scope>
</reference>
<name>A0A3B5M1E0_9TELE</name>
<feature type="domain" description="VWFA" evidence="8">
    <location>
        <begin position="1"/>
        <end position="139"/>
    </location>
</feature>
<keyword evidence="7" id="KW-0176">Collagen</keyword>
<keyword evidence="5" id="KW-0677">Repeat</keyword>
<dbReference type="InterPro" id="IPR050525">
    <property type="entry name" value="ECM_Assembly_Org"/>
</dbReference>
<keyword evidence="6" id="KW-0130">Cell adhesion</keyword>
<proteinExistence type="predicted"/>
<keyword evidence="3" id="KW-0272">Extracellular matrix</keyword>
<dbReference type="SMART" id="SM00327">
    <property type="entry name" value="VWA"/>
    <property type="match status" value="2"/>
</dbReference>
<feature type="domain" description="VWFA" evidence="8">
    <location>
        <begin position="166"/>
        <end position="343"/>
    </location>
</feature>
<dbReference type="FunFam" id="3.40.50.410:FF:000003">
    <property type="entry name" value="Collagen type VI alpha 3 chain"/>
    <property type="match status" value="2"/>
</dbReference>
<evidence type="ECO:0000256" key="5">
    <source>
        <dbReference type="ARBA" id="ARBA00022737"/>
    </source>
</evidence>
<dbReference type="InterPro" id="IPR002035">
    <property type="entry name" value="VWF_A"/>
</dbReference>
<evidence type="ECO:0000313" key="10">
    <source>
        <dbReference type="Proteomes" id="UP000261380"/>
    </source>
</evidence>
<evidence type="ECO:0000256" key="2">
    <source>
        <dbReference type="ARBA" id="ARBA00022525"/>
    </source>
</evidence>
<evidence type="ECO:0000256" key="1">
    <source>
        <dbReference type="ARBA" id="ARBA00004498"/>
    </source>
</evidence>
<evidence type="ECO:0000259" key="8">
    <source>
        <dbReference type="PROSITE" id="PS50234"/>
    </source>
</evidence>
<keyword evidence="4" id="KW-0732">Signal</keyword>
<dbReference type="Pfam" id="PF00092">
    <property type="entry name" value="VWA"/>
    <property type="match status" value="2"/>
</dbReference>
<dbReference type="PANTHER" id="PTHR24020:SF13">
    <property type="entry name" value="COLLAGEN ALPHA-3(VI) CHAIN"/>
    <property type="match status" value="1"/>
</dbReference>
<accession>A0A3B5M1E0</accession>
<dbReference type="PROSITE" id="PS50234">
    <property type="entry name" value="VWFA"/>
    <property type="match status" value="2"/>
</dbReference>
<dbReference type="Proteomes" id="UP000261380">
    <property type="component" value="Unplaced"/>
</dbReference>
<evidence type="ECO:0000256" key="6">
    <source>
        <dbReference type="ARBA" id="ARBA00022889"/>
    </source>
</evidence>
<dbReference type="SUPFAM" id="SSF53300">
    <property type="entry name" value="vWA-like"/>
    <property type="match status" value="2"/>
</dbReference>
<sequence>MQPNERLILEFVTDFVKKLEIGPSKAQVALVQYSTEPTADFTLNKYSLKEDTLNHLSNVQLKGGGSVNTGRAIDFVRNTIFTASSGSRLQQGVPQVLILASGRKSEDDILRPVGMLKNAGIVLFAVGVDSADRFEMEQLAPGATFNYIDYILVTTILGCSAALSKYIVFLIDGSDDVRNTFSNIREFIANLVQNFDLDHEQDKVAVVQYSNNAEISFSLDSYATKDDVLQHIASLKPKGGRPQYIGAALQFVKDKVFVSNAGGRKNEGAKQILVVLAGGRSRDSPRGPATALKRGGVVILAVGSRQSNSAEMQAISSDTDYTYSVPDFVNLPRIQQLLMRNNICLNQNTETNILFCTMKYLYSPPIGTSCISITCEASLAS</sequence>
<keyword evidence="2" id="KW-0964">Secreted</keyword>
<dbReference type="InterPro" id="IPR036465">
    <property type="entry name" value="vWFA_dom_sf"/>
</dbReference>
<comment type="subcellular location">
    <subcellularLocation>
        <location evidence="1">Secreted</location>
        <location evidence="1">Extracellular space</location>
        <location evidence="1">Extracellular matrix</location>
    </subcellularLocation>
</comment>
<dbReference type="Gene3D" id="3.40.50.410">
    <property type="entry name" value="von Willebrand factor, type A domain"/>
    <property type="match status" value="2"/>
</dbReference>
<dbReference type="AlphaFoldDB" id="A0A3B5M1E0"/>
<dbReference type="GeneTree" id="ENSGT00940000156462"/>
<evidence type="ECO:0000256" key="7">
    <source>
        <dbReference type="ARBA" id="ARBA00023119"/>
    </source>
</evidence>
<evidence type="ECO:0000256" key="3">
    <source>
        <dbReference type="ARBA" id="ARBA00022530"/>
    </source>
</evidence>
<dbReference type="Ensembl" id="ENSXCOT00000017305.1">
    <property type="protein sequence ID" value="ENSXCOP00000017085.1"/>
    <property type="gene ID" value="ENSXCOG00000012884.1"/>
</dbReference>
<reference evidence="9" key="2">
    <citation type="submission" date="2025-09" db="UniProtKB">
        <authorList>
            <consortium name="Ensembl"/>
        </authorList>
    </citation>
    <scope>IDENTIFICATION</scope>
</reference>
<dbReference type="GO" id="GO:0007155">
    <property type="term" value="P:cell adhesion"/>
    <property type="evidence" value="ECO:0007669"/>
    <property type="project" value="UniProtKB-KW"/>
</dbReference>